<dbReference type="InterPro" id="IPR002831">
    <property type="entry name" value="Tscrpt_reg_TrmB_N"/>
</dbReference>
<dbReference type="Pfam" id="PF01978">
    <property type="entry name" value="TrmB"/>
    <property type="match status" value="1"/>
</dbReference>
<gene>
    <name evidence="3" type="ORF">EIK79_08140</name>
</gene>
<accession>A0A3P3REY7</accession>
<organism evidence="3 4">
    <name type="scientific">Halocatena pleomorpha</name>
    <dbReference type="NCBI Taxonomy" id="1785090"/>
    <lineage>
        <taxon>Archaea</taxon>
        <taxon>Methanobacteriati</taxon>
        <taxon>Methanobacteriota</taxon>
        <taxon>Stenosarchaea group</taxon>
        <taxon>Halobacteria</taxon>
        <taxon>Halobacteriales</taxon>
        <taxon>Natronomonadaceae</taxon>
        <taxon>Halocatena</taxon>
    </lineage>
</organism>
<feature type="domain" description="DUF7437" evidence="2">
    <location>
        <begin position="188"/>
        <end position="251"/>
    </location>
</feature>
<name>A0A3P3REY7_9EURY</name>
<evidence type="ECO:0000259" key="2">
    <source>
        <dbReference type="Pfam" id="PF24218"/>
    </source>
</evidence>
<evidence type="ECO:0000259" key="1">
    <source>
        <dbReference type="Pfam" id="PF01978"/>
    </source>
</evidence>
<dbReference type="InterPro" id="IPR036388">
    <property type="entry name" value="WH-like_DNA-bd_sf"/>
</dbReference>
<dbReference type="SUPFAM" id="SSF46785">
    <property type="entry name" value="Winged helix' DNA-binding domain"/>
    <property type="match status" value="1"/>
</dbReference>
<feature type="domain" description="Transcription regulator TrmB N-terminal" evidence="1">
    <location>
        <begin position="100"/>
        <end position="158"/>
    </location>
</feature>
<proteinExistence type="predicted"/>
<evidence type="ECO:0000313" key="3">
    <source>
        <dbReference type="EMBL" id="RRJ30973.1"/>
    </source>
</evidence>
<dbReference type="EMBL" id="RRCH01000017">
    <property type="protein sequence ID" value="RRJ30973.1"/>
    <property type="molecule type" value="Genomic_DNA"/>
</dbReference>
<dbReference type="InterPro" id="IPR036390">
    <property type="entry name" value="WH_DNA-bd_sf"/>
</dbReference>
<comment type="caution">
    <text evidence="3">The sequence shown here is derived from an EMBL/GenBank/DDBJ whole genome shotgun (WGS) entry which is preliminary data.</text>
</comment>
<reference evidence="3 4" key="1">
    <citation type="submission" date="2018-11" db="EMBL/GenBank/DDBJ databases">
        <title>Taxonoimc description of Halomarina strain SPP-AMP-1.</title>
        <authorList>
            <person name="Pal Y."/>
            <person name="Srinivasana K."/>
            <person name="Verma A."/>
            <person name="Kumar P."/>
        </authorList>
    </citation>
    <scope>NUCLEOTIDE SEQUENCE [LARGE SCALE GENOMIC DNA]</scope>
    <source>
        <strain evidence="3 4">SPP-AMP-1</strain>
    </source>
</reference>
<dbReference type="CDD" id="cd00090">
    <property type="entry name" value="HTH_ARSR"/>
    <property type="match status" value="1"/>
</dbReference>
<evidence type="ECO:0000313" key="4">
    <source>
        <dbReference type="Proteomes" id="UP000282322"/>
    </source>
</evidence>
<dbReference type="InterPro" id="IPR055860">
    <property type="entry name" value="DUF7437"/>
</dbReference>
<dbReference type="Proteomes" id="UP000282322">
    <property type="component" value="Unassembled WGS sequence"/>
</dbReference>
<keyword evidence="4" id="KW-1185">Reference proteome</keyword>
<sequence length="272" mass="29958">MGSCIAEDPASGVYGTRRAFRTRATRGCALHFVLAPPLLIKLFIYPTSFTARNSWLVGTLNTRSIEYRIMAGNVTSSPTRSNPVATIRSLAALIEPDHRARVYTTLLLAEDGELTPQEICDSIAVPRATIYDDLSWLVEEGLAARSETGRPHRYQATPQALSLSPWQTMGPRERTYYLALVVAVARKAENQTVETFIDRHGVETLADAIEYTLTRLKGQTTLRSMARELDLPVVETESIFQAIVGILSDLNQSHITPQSLDIPLDAADTGAE</sequence>
<dbReference type="Pfam" id="PF24218">
    <property type="entry name" value="DUF7437"/>
    <property type="match status" value="1"/>
</dbReference>
<dbReference type="InterPro" id="IPR011991">
    <property type="entry name" value="ArsR-like_HTH"/>
</dbReference>
<protein>
    <submittedName>
        <fullName evidence="3">Uncharacterized protein</fullName>
    </submittedName>
</protein>
<dbReference type="Gene3D" id="1.10.10.10">
    <property type="entry name" value="Winged helix-like DNA-binding domain superfamily/Winged helix DNA-binding domain"/>
    <property type="match status" value="1"/>
</dbReference>
<dbReference type="AlphaFoldDB" id="A0A3P3REY7"/>